<keyword evidence="2 9" id="KW-0963">Cytoplasm</keyword>
<evidence type="ECO:0000256" key="9">
    <source>
        <dbReference type="HAMAP-Rule" id="MF_01808"/>
    </source>
</evidence>
<dbReference type="PANTHER" id="PTHR30349:SF90">
    <property type="entry name" value="TYROSINE RECOMBINASE XERD"/>
    <property type="match status" value="1"/>
</dbReference>
<dbReference type="Pfam" id="PF02899">
    <property type="entry name" value="Phage_int_SAM_1"/>
    <property type="match status" value="1"/>
</dbReference>
<dbReference type="Pfam" id="PF00589">
    <property type="entry name" value="Phage_integrase"/>
    <property type="match status" value="1"/>
</dbReference>
<dbReference type="Gene3D" id="1.10.443.10">
    <property type="entry name" value="Intergrase catalytic core"/>
    <property type="match status" value="1"/>
</dbReference>
<protein>
    <recommendedName>
        <fullName evidence="9">Tyrosine recombinase XerC</fullName>
    </recommendedName>
</protein>
<feature type="active site" evidence="9">
    <location>
        <position position="257"/>
    </location>
</feature>
<dbReference type="InterPro" id="IPR023009">
    <property type="entry name" value="Tyrosine_recombinase_XerC/XerD"/>
</dbReference>
<keyword evidence="6 9" id="KW-0238">DNA-binding</keyword>
<dbReference type="PANTHER" id="PTHR30349">
    <property type="entry name" value="PHAGE INTEGRASE-RELATED"/>
    <property type="match status" value="1"/>
</dbReference>
<evidence type="ECO:0000313" key="12">
    <source>
        <dbReference type="EMBL" id="MEE2565626.1"/>
    </source>
</evidence>
<evidence type="ECO:0000259" key="11">
    <source>
        <dbReference type="PROSITE" id="PS51900"/>
    </source>
</evidence>
<evidence type="ECO:0000256" key="5">
    <source>
        <dbReference type="ARBA" id="ARBA00022908"/>
    </source>
</evidence>
<comment type="subcellular location">
    <subcellularLocation>
        <location evidence="1 9">Cytoplasm</location>
    </subcellularLocation>
</comment>
<dbReference type="RefSeq" id="WP_330195161.1">
    <property type="nucleotide sequence ID" value="NZ_JAZDRO010000001.1"/>
</dbReference>
<comment type="subunit">
    <text evidence="9">Forms a cyclic heterotetrameric complex composed of two molecules of XerC and two molecules of XerD.</text>
</comment>
<feature type="active site" evidence="9">
    <location>
        <position position="254"/>
    </location>
</feature>
<organism evidence="12 13">
    <name type="scientific">Hyphobacterium marinum</name>
    <dbReference type="NCBI Taxonomy" id="3116574"/>
    <lineage>
        <taxon>Bacteria</taxon>
        <taxon>Pseudomonadati</taxon>
        <taxon>Pseudomonadota</taxon>
        <taxon>Alphaproteobacteria</taxon>
        <taxon>Maricaulales</taxon>
        <taxon>Maricaulaceae</taxon>
        <taxon>Hyphobacterium</taxon>
    </lineage>
</organism>
<keyword evidence="8 9" id="KW-0131">Cell cycle</keyword>
<evidence type="ECO:0000256" key="3">
    <source>
        <dbReference type="ARBA" id="ARBA00022618"/>
    </source>
</evidence>
<name>A0ABU7LVN2_9PROT</name>
<comment type="function">
    <text evidence="9">Site-specific tyrosine recombinase, which acts by catalyzing the cutting and rejoining of the recombining DNA molecules. The XerC-XerD complex is essential to convert dimers of the bacterial chromosome into monomers to permit their segregation at cell division. It also contributes to the segregational stability of plasmids.</text>
</comment>
<accession>A0ABU7LVN2</accession>
<evidence type="ECO:0000256" key="6">
    <source>
        <dbReference type="ARBA" id="ARBA00023125"/>
    </source>
</evidence>
<dbReference type="PROSITE" id="PS51898">
    <property type="entry name" value="TYR_RECOMBINASE"/>
    <property type="match status" value="1"/>
</dbReference>
<comment type="similarity">
    <text evidence="9">Belongs to the 'phage' integrase family. XerC subfamily.</text>
</comment>
<keyword evidence="13" id="KW-1185">Reference proteome</keyword>
<evidence type="ECO:0000256" key="1">
    <source>
        <dbReference type="ARBA" id="ARBA00004496"/>
    </source>
</evidence>
<feature type="active site" description="O-(3'-phospho-DNA)-tyrosine intermediate" evidence="9">
    <location>
        <position position="289"/>
    </location>
</feature>
<feature type="domain" description="Core-binding (CB)" evidence="11">
    <location>
        <begin position="8"/>
        <end position="99"/>
    </location>
</feature>
<evidence type="ECO:0000256" key="8">
    <source>
        <dbReference type="ARBA" id="ARBA00023306"/>
    </source>
</evidence>
<keyword evidence="5 9" id="KW-0229">DNA integration</keyword>
<dbReference type="Proteomes" id="UP001310692">
    <property type="component" value="Unassembled WGS sequence"/>
</dbReference>
<proteinExistence type="inferred from homology"/>
<feature type="active site" evidence="9">
    <location>
        <position position="163"/>
    </location>
</feature>
<evidence type="ECO:0000256" key="4">
    <source>
        <dbReference type="ARBA" id="ARBA00022829"/>
    </source>
</evidence>
<dbReference type="SUPFAM" id="SSF56349">
    <property type="entry name" value="DNA breaking-rejoining enzymes"/>
    <property type="match status" value="1"/>
</dbReference>
<dbReference type="HAMAP" id="MF_01808">
    <property type="entry name" value="Recomb_XerC_XerD"/>
    <property type="match status" value="1"/>
</dbReference>
<keyword evidence="3 9" id="KW-0132">Cell division</keyword>
<dbReference type="InterPro" id="IPR002104">
    <property type="entry name" value="Integrase_catalytic"/>
</dbReference>
<dbReference type="PROSITE" id="PS51900">
    <property type="entry name" value="CB"/>
    <property type="match status" value="1"/>
</dbReference>
<evidence type="ECO:0000256" key="2">
    <source>
        <dbReference type="ARBA" id="ARBA00022490"/>
    </source>
</evidence>
<evidence type="ECO:0000313" key="13">
    <source>
        <dbReference type="Proteomes" id="UP001310692"/>
    </source>
</evidence>
<dbReference type="Gene3D" id="1.10.150.130">
    <property type="match status" value="1"/>
</dbReference>
<evidence type="ECO:0000259" key="10">
    <source>
        <dbReference type="PROSITE" id="PS51898"/>
    </source>
</evidence>
<dbReference type="InterPro" id="IPR050090">
    <property type="entry name" value="Tyrosine_recombinase_XerCD"/>
</dbReference>
<feature type="domain" description="Tyr recombinase" evidence="10">
    <location>
        <begin position="120"/>
        <end position="302"/>
    </location>
</feature>
<dbReference type="InterPro" id="IPR013762">
    <property type="entry name" value="Integrase-like_cat_sf"/>
</dbReference>
<dbReference type="InterPro" id="IPR010998">
    <property type="entry name" value="Integrase_recombinase_N"/>
</dbReference>
<reference evidence="12 13" key="1">
    <citation type="submission" date="2024-01" db="EMBL/GenBank/DDBJ databases">
        <title>Hyphobacterium bacterium isolated from marine sediment.</title>
        <authorList>
            <person name="Zhao S."/>
        </authorList>
    </citation>
    <scope>NUCLEOTIDE SEQUENCE [LARGE SCALE GENOMIC DNA]</scope>
    <source>
        <strain evidence="12 13">Y60-23</strain>
    </source>
</reference>
<comment type="caution">
    <text evidence="12">The sequence shown here is derived from an EMBL/GenBank/DDBJ whole genome shotgun (WGS) entry which is preliminary data.</text>
</comment>
<gene>
    <name evidence="9" type="primary">xerC</name>
    <name evidence="12" type="ORF">V0U35_02950</name>
</gene>
<evidence type="ECO:0000256" key="7">
    <source>
        <dbReference type="ARBA" id="ARBA00023172"/>
    </source>
</evidence>
<dbReference type="InterPro" id="IPR011010">
    <property type="entry name" value="DNA_brk_join_enz"/>
</dbReference>
<feature type="active site" evidence="9">
    <location>
        <position position="186"/>
    </location>
</feature>
<dbReference type="InterPro" id="IPR004107">
    <property type="entry name" value="Integrase_SAM-like_N"/>
</dbReference>
<sequence>MAADALTRPASEALAIWLDHLAGERRASPKTGEAYGRDVAGFLGFLSAHLGEAVTLARLDGLKAADFRAWLAGRRRDGAGPATLARALSAVRAFYRYIDRRWSVTAPALALVEGPRRPRPKPKPVSEEAARRLIEDAEARGGEPWVEARDAAILALLYGCGLRIAEALSLTGSDLPLGATLRVTGKGGKTRIVPVLPAVREAVDAYVKTSPYAPARGEALFRGVRGGPLGPRAVQKAMTELRARLGLAASATPHALRHSFATHLLAHGGDLRAIQELLGHASLSTTQIYADIEPGRLLAAHAAAHPRARKA</sequence>
<dbReference type="EMBL" id="JAZDRO010000001">
    <property type="protein sequence ID" value="MEE2565626.1"/>
    <property type="molecule type" value="Genomic_DNA"/>
</dbReference>
<feature type="active site" evidence="9">
    <location>
        <position position="280"/>
    </location>
</feature>
<dbReference type="InterPro" id="IPR044068">
    <property type="entry name" value="CB"/>
</dbReference>
<keyword evidence="4 9" id="KW-0159">Chromosome partition</keyword>
<keyword evidence="7 9" id="KW-0233">DNA recombination</keyword>